<organism evidence="4 5">
    <name type="scientific">Microthlaspi erraticum</name>
    <dbReference type="NCBI Taxonomy" id="1685480"/>
    <lineage>
        <taxon>Eukaryota</taxon>
        <taxon>Viridiplantae</taxon>
        <taxon>Streptophyta</taxon>
        <taxon>Embryophyta</taxon>
        <taxon>Tracheophyta</taxon>
        <taxon>Spermatophyta</taxon>
        <taxon>Magnoliopsida</taxon>
        <taxon>eudicotyledons</taxon>
        <taxon>Gunneridae</taxon>
        <taxon>Pentapetalae</taxon>
        <taxon>rosids</taxon>
        <taxon>malvids</taxon>
        <taxon>Brassicales</taxon>
        <taxon>Brassicaceae</taxon>
        <taxon>Coluteocarpeae</taxon>
        <taxon>Microthlaspi</taxon>
    </lineage>
</organism>
<proteinExistence type="inferred from homology"/>
<dbReference type="Pfam" id="PF01419">
    <property type="entry name" value="Jacalin"/>
    <property type="match status" value="1"/>
</dbReference>
<dbReference type="GO" id="GO:0030246">
    <property type="term" value="F:carbohydrate binding"/>
    <property type="evidence" value="ECO:0007669"/>
    <property type="project" value="UniProtKB-KW"/>
</dbReference>
<evidence type="ECO:0000313" key="4">
    <source>
        <dbReference type="EMBL" id="CAA7036306.1"/>
    </source>
</evidence>
<gene>
    <name evidence="4" type="ORF">MERR_LOCUS23541</name>
</gene>
<evidence type="ECO:0000256" key="2">
    <source>
        <dbReference type="ARBA" id="ARBA00022734"/>
    </source>
</evidence>
<dbReference type="SUPFAM" id="SSF51101">
    <property type="entry name" value="Mannose-binding lectins"/>
    <property type="match status" value="1"/>
</dbReference>
<dbReference type="PROSITE" id="PS51752">
    <property type="entry name" value="JACALIN_LECTIN"/>
    <property type="match status" value="1"/>
</dbReference>
<feature type="domain" description="Jacalin-type lectin" evidence="3">
    <location>
        <begin position="1"/>
        <end position="87"/>
    </location>
</feature>
<dbReference type="Gene3D" id="2.100.10.30">
    <property type="entry name" value="Jacalin-like lectin domain"/>
    <property type="match status" value="1"/>
</dbReference>
<accession>A0A6D2JHE8</accession>
<dbReference type="InterPro" id="IPR036404">
    <property type="entry name" value="Jacalin-like_lectin_dom_sf"/>
</dbReference>
<evidence type="ECO:0000313" key="5">
    <source>
        <dbReference type="Proteomes" id="UP000467841"/>
    </source>
</evidence>
<evidence type="ECO:0000259" key="3">
    <source>
        <dbReference type="PROSITE" id="PS51752"/>
    </source>
</evidence>
<comment type="similarity">
    <text evidence="1">Belongs to the jacalin lectin family.</text>
</comment>
<protein>
    <recommendedName>
        <fullName evidence="3">Jacalin-type lectin domain-containing protein</fullName>
    </recommendedName>
</protein>
<comment type="caution">
    <text evidence="4">The sequence shown here is derived from an EMBL/GenBank/DDBJ whole genome shotgun (WGS) entry which is preliminary data.</text>
</comment>
<sequence length="87" mass="10015">MWKMITFRSENMGLLLMAKEVDFEVEYREEYITSITISWSIISTDPYVTEIEFLTSYSRSQVLGIVNNNYMLKPKNGLGPKLVGILG</sequence>
<keyword evidence="2" id="KW-0430">Lectin</keyword>
<evidence type="ECO:0000256" key="1">
    <source>
        <dbReference type="ARBA" id="ARBA00006568"/>
    </source>
</evidence>
<dbReference type="EMBL" id="CACVBM020001163">
    <property type="protein sequence ID" value="CAA7036306.1"/>
    <property type="molecule type" value="Genomic_DNA"/>
</dbReference>
<dbReference type="Proteomes" id="UP000467841">
    <property type="component" value="Unassembled WGS sequence"/>
</dbReference>
<dbReference type="InterPro" id="IPR001229">
    <property type="entry name" value="Jacalin-like_lectin_dom"/>
</dbReference>
<dbReference type="OrthoDB" id="10498192at2759"/>
<dbReference type="AlphaFoldDB" id="A0A6D2JHE8"/>
<name>A0A6D2JHE8_9BRAS</name>
<reference evidence="4" key="1">
    <citation type="submission" date="2020-01" db="EMBL/GenBank/DDBJ databases">
        <authorList>
            <person name="Mishra B."/>
        </authorList>
    </citation>
    <scope>NUCLEOTIDE SEQUENCE [LARGE SCALE GENOMIC DNA]</scope>
</reference>
<keyword evidence="5" id="KW-1185">Reference proteome</keyword>